<evidence type="ECO:0000313" key="3">
    <source>
        <dbReference type="Proteomes" id="UP000199071"/>
    </source>
</evidence>
<dbReference type="InterPro" id="IPR050266">
    <property type="entry name" value="AB_hydrolase_sf"/>
</dbReference>
<dbReference type="GO" id="GO:0016787">
    <property type="term" value="F:hydrolase activity"/>
    <property type="evidence" value="ECO:0007669"/>
    <property type="project" value="UniProtKB-KW"/>
</dbReference>
<organism evidence="2 3">
    <name type="scientific">Bauldia litoralis</name>
    <dbReference type="NCBI Taxonomy" id="665467"/>
    <lineage>
        <taxon>Bacteria</taxon>
        <taxon>Pseudomonadati</taxon>
        <taxon>Pseudomonadota</taxon>
        <taxon>Alphaproteobacteria</taxon>
        <taxon>Hyphomicrobiales</taxon>
        <taxon>Kaistiaceae</taxon>
        <taxon>Bauldia</taxon>
    </lineage>
</organism>
<proteinExistence type="predicted"/>
<keyword evidence="3" id="KW-1185">Reference proteome</keyword>
<dbReference type="OrthoDB" id="9791366at2"/>
<dbReference type="Pfam" id="PF00561">
    <property type="entry name" value="Abhydrolase_1"/>
    <property type="match status" value="1"/>
</dbReference>
<protein>
    <submittedName>
        <fullName evidence="2">Alpha/beta hydrolase fold</fullName>
    </submittedName>
</protein>
<dbReference type="SUPFAM" id="SSF53474">
    <property type="entry name" value="alpha/beta-Hydrolases"/>
    <property type="match status" value="1"/>
</dbReference>
<dbReference type="InterPro" id="IPR000073">
    <property type="entry name" value="AB_hydrolase_1"/>
</dbReference>
<feature type="domain" description="AB hydrolase-1" evidence="1">
    <location>
        <begin position="34"/>
        <end position="146"/>
    </location>
</feature>
<dbReference type="PANTHER" id="PTHR43798">
    <property type="entry name" value="MONOACYLGLYCEROL LIPASE"/>
    <property type="match status" value="1"/>
</dbReference>
<gene>
    <name evidence="2" type="ORF">SAMN02982931_04712</name>
</gene>
<dbReference type="PRINTS" id="PR00111">
    <property type="entry name" value="ABHYDROLASE"/>
</dbReference>
<dbReference type="RefSeq" id="WP_090881185.1">
    <property type="nucleotide sequence ID" value="NZ_FMXQ01000016.1"/>
</dbReference>
<dbReference type="Proteomes" id="UP000199071">
    <property type="component" value="Unassembled WGS sequence"/>
</dbReference>
<dbReference type="InterPro" id="IPR029058">
    <property type="entry name" value="AB_hydrolase_fold"/>
</dbReference>
<dbReference type="STRING" id="665467.SAMN02982931_04712"/>
<dbReference type="AlphaFoldDB" id="A0A1G6EMY3"/>
<sequence>MIDEKIEYFAVKTSAGQADIAIRIWPRRESKGRVVCFHEAACSGAEFAFLAESLNAAGFEVVAPDLIGHGRSTYFGDPNAYQWIDFVNCTARIIQRYADKSTHLVGASFGGMLLFVYMLASRIEPRSATFVDIPLYSTASDSSVSLMMSLIRSDFSSLAEANAHFERCRHPLHSDALHLETYLTENRFQLAEGKVRIRADRYVMDLYDARLRKGRGQAAGFNYLEAIGALRSNCLFVYGADSPNRNTGVFRKLSRQYPNLTFETIEGTHPPPLMSFEQVRPILDHIRRYTPG</sequence>
<dbReference type="EMBL" id="FMXQ01000016">
    <property type="protein sequence ID" value="SDB58632.1"/>
    <property type="molecule type" value="Genomic_DNA"/>
</dbReference>
<dbReference type="Gene3D" id="3.40.50.1820">
    <property type="entry name" value="alpha/beta hydrolase"/>
    <property type="match status" value="1"/>
</dbReference>
<reference evidence="2 3" key="1">
    <citation type="submission" date="2016-10" db="EMBL/GenBank/DDBJ databases">
        <authorList>
            <person name="de Groot N.N."/>
        </authorList>
    </citation>
    <scope>NUCLEOTIDE SEQUENCE [LARGE SCALE GENOMIC DNA]</scope>
    <source>
        <strain evidence="2 3">ATCC 35022</strain>
    </source>
</reference>
<evidence type="ECO:0000259" key="1">
    <source>
        <dbReference type="Pfam" id="PF00561"/>
    </source>
</evidence>
<keyword evidence="2" id="KW-0378">Hydrolase</keyword>
<evidence type="ECO:0000313" key="2">
    <source>
        <dbReference type="EMBL" id="SDB58632.1"/>
    </source>
</evidence>
<name>A0A1G6EMY3_9HYPH</name>
<accession>A0A1G6EMY3</accession>